<sequence>MDADVDYIDTDDDDDDDAGLFSIAKDCHSEEEDALTCEDNVLSALHTKRTAVNKDETAEEFLLTH</sequence>
<gene>
    <name evidence="1" type="ORF">PM001_LOCUS10344</name>
</gene>
<organism evidence="1 2">
    <name type="scientific">Peronospora matthiolae</name>
    <dbReference type="NCBI Taxonomy" id="2874970"/>
    <lineage>
        <taxon>Eukaryota</taxon>
        <taxon>Sar</taxon>
        <taxon>Stramenopiles</taxon>
        <taxon>Oomycota</taxon>
        <taxon>Peronosporomycetes</taxon>
        <taxon>Peronosporales</taxon>
        <taxon>Peronosporaceae</taxon>
        <taxon>Peronospora</taxon>
    </lineage>
</organism>
<dbReference type="AlphaFoldDB" id="A0AAV1TS22"/>
<reference evidence="1" key="1">
    <citation type="submission" date="2024-01" db="EMBL/GenBank/DDBJ databases">
        <authorList>
            <person name="Webb A."/>
        </authorList>
    </citation>
    <scope>NUCLEOTIDE SEQUENCE</scope>
    <source>
        <strain evidence="1">Pm1</strain>
    </source>
</reference>
<protein>
    <submittedName>
        <fullName evidence="1">Uncharacterized protein</fullName>
    </submittedName>
</protein>
<comment type="caution">
    <text evidence="1">The sequence shown here is derived from an EMBL/GenBank/DDBJ whole genome shotgun (WGS) entry which is preliminary data.</text>
</comment>
<accession>A0AAV1TS22</accession>
<evidence type="ECO:0000313" key="2">
    <source>
        <dbReference type="Proteomes" id="UP001162060"/>
    </source>
</evidence>
<dbReference type="Proteomes" id="UP001162060">
    <property type="component" value="Unassembled WGS sequence"/>
</dbReference>
<name>A0AAV1TS22_9STRA</name>
<dbReference type="EMBL" id="CAKLBY020000086">
    <property type="protein sequence ID" value="CAK7925194.1"/>
    <property type="molecule type" value="Genomic_DNA"/>
</dbReference>
<evidence type="ECO:0000313" key="1">
    <source>
        <dbReference type="EMBL" id="CAK7925194.1"/>
    </source>
</evidence>
<proteinExistence type="predicted"/>